<proteinExistence type="predicted"/>
<feature type="domain" description="N-acetyltransferase" evidence="1">
    <location>
        <begin position="19"/>
        <end position="155"/>
    </location>
</feature>
<dbReference type="Proteomes" id="UP000004508">
    <property type="component" value="Unassembled WGS sequence"/>
</dbReference>
<dbReference type="RefSeq" id="WP_007905123.1">
    <property type="nucleotide sequence ID" value="NZ_ADVG01000001.1"/>
</dbReference>
<dbReference type="OrthoDB" id="9795206at2"/>
<dbReference type="AlphaFoldDB" id="D6TGX4"/>
<dbReference type="EMBL" id="ADVG01000001">
    <property type="protein sequence ID" value="EFH88903.1"/>
    <property type="molecule type" value="Genomic_DNA"/>
</dbReference>
<dbReference type="STRING" id="485913.Krac_10412"/>
<accession>D6TGX4</accession>
<evidence type="ECO:0000313" key="3">
    <source>
        <dbReference type="Proteomes" id="UP000004508"/>
    </source>
</evidence>
<sequence length="212" mass="25095">MTNNNLKSRTPFIEGDRIRLCLFDPKRDFHLLSSWHNKEEIRRYFSTYPCSNFTVRKGLESSEEDYKEFMFGIEMIDSNRLIGLVGLESIDYINRNAELYLLIGERSLWNRGYGTEAEKLMLHYGFMELNLNRIYTLDMEENLAARKSDEKAGLKYEFTMRDAILKFGRYHNVFVYSILKKEYLSVFFNKNKPISTDLFSQNSWAPLEQGHA</sequence>
<evidence type="ECO:0000259" key="1">
    <source>
        <dbReference type="Pfam" id="PF13302"/>
    </source>
</evidence>
<protein>
    <submittedName>
        <fullName evidence="2">GCN5-related N-acetyltransferase</fullName>
    </submittedName>
</protein>
<reference evidence="2 3" key="1">
    <citation type="journal article" date="2011" name="Stand. Genomic Sci.">
        <title>Non-contiguous finished genome sequence and contextual data of the filamentous soil bacterium Ktedonobacter racemifer type strain (SOSP1-21).</title>
        <authorList>
            <person name="Chang Y.J."/>
            <person name="Land M."/>
            <person name="Hauser L."/>
            <person name="Chertkov O."/>
            <person name="Del Rio T.G."/>
            <person name="Nolan M."/>
            <person name="Copeland A."/>
            <person name="Tice H."/>
            <person name="Cheng J.F."/>
            <person name="Lucas S."/>
            <person name="Han C."/>
            <person name="Goodwin L."/>
            <person name="Pitluck S."/>
            <person name="Ivanova N."/>
            <person name="Ovchinikova G."/>
            <person name="Pati A."/>
            <person name="Chen A."/>
            <person name="Palaniappan K."/>
            <person name="Mavromatis K."/>
            <person name="Liolios K."/>
            <person name="Brettin T."/>
            <person name="Fiebig A."/>
            <person name="Rohde M."/>
            <person name="Abt B."/>
            <person name="Goker M."/>
            <person name="Detter J.C."/>
            <person name="Woyke T."/>
            <person name="Bristow J."/>
            <person name="Eisen J.A."/>
            <person name="Markowitz V."/>
            <person name="Hugenholtz P."/>
            <person name="Kyrpides N.C."/>
            <person name="Klenk H.P."/>
            <person name="Lapidus A."/>
        </authorList>
    </citation>
    <scope>NUCLEOTIDE SEQUENCE [LARGE SCALE GENOMIC DNA]</scope>
    <source>
        <strain evidence="3">DSM 44963</strain>
    </source>
</reference>
<dbReference type="InParanoid" id="D6TGX4"/>
<dbReference type="InterPro" id="IPR016181">
    <property type="entry name" value="Acyl_CoA_acyltransferase"/>
</dbReference>
<dbReference type="PANTHER" id="PTHR43415:SF3">
    <property type="entry name" value="GNAT-FAMILY ACETYLTRANSFERASE"/>
    <property type="match status" value="1"/>
</dbReference>
<dbReference type="Pfam" id="PF13302">
    <property type="entry name" value="Acetyltransf_3"/>
    <property type="match status" value="1"/>
</dbReference>
<organism evidence="2 3">
    <name type="scientific">Ktedonobacter racemifer DSM 44963</name>
    <dbReference type="NCBI Taxonomy" id="485913"/>
    <lineage>
        <taxon>Bacteria</taxon>
        <taxon>Bacillati</taxon>
        <taxon>Chloroflexota</taxon>
        <taxon>Ktedonobacteria</taxon>
        <taxon>Ktedonobacterales</taxon>
        <taxon>Ktedonobacteraceae</taxon>
        <taxon>Ktedonobacter</taxon>
    </lineage>
</organism>
<name>D6TGX4_KTERA</name>
<keyword evidence="2" id="KW-0808">Transferase</keyword>
<dbReference type="InterPro" id="IPR000182">
    <property type="entry name" value="GNAT_dom"/>
</dbReference>
<comment type="caution">
    <text evidence="2">The sequence shown here is derived from an EMBL/GenBank/DDBJ whole genome shotgun (WGS) entry which is preliminary data.</text>
</comment>
<gene>
    <name evidence="2" type="ORF">Krac_10412</name>
</gene>
<dbReference type="Gene3D" id="3.40.630.30">
    <property type="match status" value="1"/>
</dbReference>
<evidence type="ECO:0000313" key="2">
    <source>
        <dbReference type="EMBL" id="EFH88903.1"/>
    </source>
</evidence>
<dbReference type="PANTHER" id="PTHR43415">
    <property type="entry name" value="SPERMIDINE N(1)-ACETYLTRANSFERASE"/>
    <property type="match status" value="1"/>
</dbReference>
<keyword evidence="3" id="KW-1185">Reference proteome</keyword>
<dbReference type="eggNOG" id="COG1670">
    <property type="taxonomic scope" value="Bacteria"/>
</dbReference>
<dbReference type="GO" id="GO:0016747">
    <property type="term" value="F:acyltransferase activity, transferring groups other than amino-acyl groups"/>
    <property type="evidence" value="ECO:0007669"/>
    <property type="project" value="InterPro"/>
</dbReference>
<dbReference type="SUPFAM" id="SSF55729">
    <property type="entry name" value="Acyl-CoA N-acyltransferases (Nat)"/>
    <property type="match status" value="1"/>
</dbReference>